<dbReference type="SUPFAM" id="SSF48452">
    <property type="entry name" value="TPR-like"/>
    <property type="match status" value="1"/>
</dbReference>
<dbReference type="VEuPathDB" id="FungiDB:SOCG_03428"/>
<comment type="similarity">
    <text evidence="3">Belongs to the peroxisomal targeting signal receptor family.</text>
</comment>
<evidence type="ECO:0000256" key="1">
    <source>
        <dbReference type="ARBA" id="ARBA00004275"/>
    </source>
</evidence>
<dbReference type="RefSeq" id="XP_013017370.1">
    <property type="nucleotide sequence ID" value="XM_013161916.1"/>
</dbReference>
<proteinExistence type="inferred from homology"/>
<dbReference type="InterPro" id="IPR011990">
    <property type="entry name" value="TPR-like_helical_dom_sf"/>
</dbReference>
<evidence type="ECO:0000256" key="3">
    <source>
        <dbReference type="ARBA" id="ARBA00005348"/>
    </source>
</evidence>
<gene>
    <name evidence="9" type="ORF">SOCG_03428</name>
</gene>
<dbReference type="EMBL" id="KE503206">
    <property type="protein sequence ID" value="EPX74216.1"/>
    <property type="molecule type" value="Genomic_DNA"/>
</dbReference>
<feature type="repeat" description="TPR" evidence="8">
    <location>
        <begin position="488"/>
        <end position="521"/>
    </location>
</feature>
<dbReference type="GO" id="GO:0005052">
    <property type="term" value="F:peroxisome matrix targeting signal-1 binding"/>
    <property type="evidence" value="ECO:0007669"/>
    <property type="project" value="TreeGrafter"/>
</dbReference>
<dbReference type="GO" id="GO:0016560">
    <property type="term" value="P:protein import into peroxisome matrix, docking"/>
    <property type="evidence" value="ECO:0007669"/>
    <property type="project" value="TreeGrafter"/>
</dbReference>
<keyword evidence="5" id="KW-0677">Repeat</keyword>
<dbReference type="AlphaFoldDB" id="S9PYQ2"/>
<evidence type="ECO:0000256" key="7">
    <source>
        <dbReference type="ARBA" id="ARBA00023140"/>
    </source>
</evidence>
<evidence type="ECO:0000256" key="6">
    <source>
        <dbReference type="ARBA" id="ARBA00022803"/>
    </source>
</evidence>
<dbReference type="InterPro" id="IPR019734">
    <property type="entry name" value="TPR_rpt"/>
</dbReference>
<feature type="repeat" description="TPR" evidence="8">
    <location>
        <begin position="454"/>
        <end position="487"/>
    </location>
</feature>
<evidence type="ECO:0000256" key="2">
    <source>
        <dbReference type="ARBA" id="ARBA00004496"/>
    </source>
</evidence>
<dbReference type="Proteomes" id="UP000016088">
    <property type="component" value="Unassembled WGS sequence"/>
</dbReference>
<evidence type="ECO:0000256" key="8">
    <source>
        <dbReference type="PROSITE-ProRule" id="PRU00339"/>
    </source>
</evidence>
<name>S9PYQ2_SCHOY</name>
<organism evidence="9 10">
    <name type="scientific">Schizosaccharomyces octosporus (strain yFS286)</name>
    <name type="common">Fission yeast</name>
    <name type="synonym">Octosporomyces octosporus</name>
    <dbReference type="NCBI Taxonomy" id="483514"/>
    <lineage>
        <taxon>Eukaryota</taxon>
        <taxon>Fungi</taxon>
        <taxon>Dikarya</taxon>
        <taxon>Ascomycota</taxon>
        <taxon>Taphrinomycotina</taxon>
        <taxon>Schizosaccharomycetes</taxon>
        <taxon>Schizosaccharomycetales</taxon>
        <taxon>Schizosaccharomycetaceae</taxon>
        <taxon>Schizosaccharomyces</taxon>
    </lineage>
</organism>
<keyword evidence="10" id="KW-1185">Reference proteome</keyword>
<dbReference type="GeneID" id="25032400"/>
<dbReference type="PANTHER" id="PTHR10130">
    <property type="entry name" value="PEROXISOMAL TARGETING SIGNAL 1 RECEPTOR PEX5"/>
    <property type="match status" value="1"/>
</dbReference>
<evidence type="ECO:0000313" key="10">
    <source>
        <dbReference type="Proteomes" id="UP000016088"/>
    </source>
</evidence>
<evidence type="ECO:0000256" key="5">
    <source>
        <dbReference type="ARBA" id="ARBA00022737"/>
    </source>
</evidence>
<dbReference type="HOGENOM" id="CLU_455728_0_0_1"/>
<evidence type="ECO:0000313" key="9">
    <source>
        <dbReference type="EMBL" id="EPX74216.1"/>
    </source>
</evidence>
<keyword evidence="6 8" id="KW-0802">TPR repeat</keyword>
<dbReference type="Gene3D" id="1.25.40.10">
    <property type="entry name" value="Tetratricopeptide repeat domain"/>
    <property type="match status" value="1"/>
</dbReference>
<dbReference type="PANTHER" id="PTHR10130:SF0">
    <property type="entry name" value="GH08708P"/>
    <property type="match status" value="1"/>
</dbReference>
<reference evidence="9 10" key="1">
    <citation type="journal article" date="2011" name="Science">
        <title>Comparative functional genomics of the fission yeasts.</title>
        <authorList>
            <person name="Rhind N."/>
            <person name="Chen Z."/>
            <person name="Yassour M."/>
            <person name="Thompson D.A."/>
            <person name="Haas B.J."/>
            <person name="Habib N."/>
            <person name="Wapinski I."/>
            <person name="Roy S."/>
            <person name="Lin M.F."/>
            <person name="Heiman D.I."/>
            <person name="Young S.K."/>
            <person name="Furuya K."/>
            <person name="Guo Y."/>
            <person name="Pidoux A."/>
            <person name="Chen H.M."/>
            <person name="Robbertse B."/>
            <person name="Goldberg J.M."/>
            <person name="Aoki K."/>
            <person name="Bayne E.H."/>
            <person name="Berlin A.M."/>
            <person name="Desjardins C.A."/>
            <person name="Dobbs E."/>
            <person name="Dukaj L."/>
            <person name="Fan L."/>
            <person name="FitzGerald M.G."/>
            <person name="French C."/>
            <person name="Gujja S."/>
            <person name="Hansen K."/>
            <person name="Keifenheim D."/>
            <person name="Levin J.Z."/>
            <person name="Mosher R.A."/>
            <person name="Mueller C.A."/>
            <person name="Pfiffner J."/>
            <person name="Priest M."/>
            <person name="Russ C."/>
            <person name="Smialowska A."/>
            <person name="Swoboda P."/>
            <person name="Sykes S.M."/>
            <person name="Vaughn M."/>
            <person name="Vengrova S."/>
            <person name="Yoder R."/>
            <person name="Zeng Q."/>
            <person name="Allshire R."/>
            <person name="Baulcombe D."/>
            <person name="Birren B.W."/>
            <person name="Brown W."/>
            <person name="Ekwall K."/>
            <person name="Kellis M."/>
            <person name="Leatherwood J."/>
            <person name="Levin H."/>
            <person name="Margalit H."/>
            <person name="Martienssen R."/>
            <person name="Nieduszynski C.A."/>
            <person name="Spatafora J.W."/>
            <person name="Friedman N."/>
            <person name="Dalgaard J.Z."/>
            <person name="Baumann P."/>
            <person name="Niki H."/>
            <person name="Regev A."/>
            <person name="Nusbaum C."/>
        </authorList>
    </citation>
    <scope>NUCLEOTIDE SEQUENCE [LARGE SCALE GENOMIC DNA]</scope>
    <source>
        <strain evidence="10">yFS286</strain>
    </source>
</reference>
<evidence type="ECO:0000256" key="4">
    <source>
        <dbReference type="ARBA" id="ARBA00022490"/>
    </source>
</evidence>
<keyword evidence="7" id="KW-0576">Peroxisome</keyword>
<keyword evidence="4" id="KW-0963">Cytoplasm</keyword>
<dbReference type="GO" id="GO:0005829">
    <property type="term" value="C:cytosol"/>
    <property type="evidence" value="ECO:0007669"/>
    <property type="project" value="TreeGrafter"/>
</dbReference>
<dbReference type="GO" id="GO:0005778">
    <property type="term" value="C:peroxisomal membrane"/>
    <property type="evidence" value="ECO:0007669"/>
    <property type="project" value="TreeGrafter"/>
</dbReference>
<dbReference type="OMA" id="SIACINM"/>
<protein>
    <submittedName>
        <fullName evidence="9">Peroxisomal targeting signal receptor Pex5</fullName>
    </submittedName>
</protein>
<accession>S9PYQ2</accession>
<dbReference type="InterPro" id="IPR024111">
    <property type="entry name" value="PEX5/PEX5L"/>
</dbReference>
<dbReference type="PROSITE" id="PS50005">
    <property type="entry name" value="TPR"/>
    <property type="match status" value="2"/>
</dbReference>
<dbReference type="OrthoDB" id="10006023at2759"/>
<dbReference type="SMART" id="SM00028">
    <property type="entry name" value="TPR"/>
    <property type="match status" value="3"/>
</dbReference>
<keyword evidence="9" id="KW-0675">Receptor</keyword>
<comment type="subcellular location">
    <subcellularLocation>
        <location evidence="2">Cytoplasm</location>
    </subcellularLocation>
    <subcellularLocation>
        <location evidence="1">Peroxisome</location>
    </subcellularLocation>
</comment>
<sequence>MSFSSQPGCSATSNPVRKLNSSIHNGALKSINYRPKAVSSSLQSSNVPTSNLASSESSAFQHWKDFSQSISQDQRDSQLNFTARNSPLIQSSSWSEEFSAYNQQSQKSIPQWHFELKHQLSSRNNSNTLNSKNELINTAPIPFTPHHFPLAASSTRSTMETTQVDEDELMEQFNNASLQSSISDNDNFKLNTQAQAPLTLEHLWRERLTNLRTNGFDPKSLEEYQTRWEEFYEEAKINFPYLIEKNRQPNSFITNENASNQYAYSAPENTRALDTANLNKENDETKEDTSIDEQVDTIDLKKLNSLPLIENAYEKAQKILESNGPICEAAVLLEKSVLQNPSHLESWQSLAYVHTLLGNEMRVVEALLETKSLSSDHINTEMDLAVAYVNQGSRQSALACLRDWLYASHPEYSSRFSSIESKFEKLNVPDSTKAVQACFLDLIYLLSTSKKADDKAQTGLGITMYLLDDFSKAADCFQKATQSDPKNCVLWNKLGASLTNSKQEGRALKAYKRSLELQPQYVRTRSNLSIACINMSCYEEAAEHILNAINIVQDKHGILTHCESCTELWDMLRKVLLVGYQSMSLASLAKPGSSTSSLRNKIESYTGEDEYYEE</sequence>
<dbReference type="eggNOG" id="KOG1125">
    <property type="taxonomic scope" value="Eukaryota"/>
</dbReference>